<keyword evidence="3" id="KW-1185">Reference proteome</keyword>
<dbReference type="EMBL" id="BPLR01010977">
    <property type="protein sequence ID" value="GIY43435.1"/>
    <property type="molecule type" value="Genomic_DNA"/>
</dbReference>
<organism evidence="2 3">
    <name type="scientific">Caerostris extrusa</name>
    <name type="common">Bark spider</name>
    <name type="synonym">Caerostris bankana</name>
    <dbReference type="NCBI Taxonomy" id="172846"/>
    <lineage>
        <taxon>Eukaryota</taxon>
        <taxon>Metazoa</taxon>
        <taxon>Ecdysozoa</taxon>
        <taxon>Arthropoda</taxon>
        <taxon>Chelicerata</taxon>
        <taxon>Arachnida</taxon>
        <taxon>Araneae</taxon>
        <taxon>Araneomorphae</taxon>
        <taxon>Entelegynae</taxon>
        <taxon>Araneoidea</taxon>
        <taxon>Araneidae</taxon>
        <taxon>Caerostris</taxon>
    </lineage>
</organism>
<feature type="region of interest" description="Disordered" evidence="1">
    <location>
        <begin position="43"/>
        <end position="65"/>
    </location>
</feature>
<sequence>MSEAKGFIQFQVHRSQALSIICEWVVLGVHKQLCRSEQFVSVYSGGKNRSRSHSAHSSKGVDERPLQKTEAFSRRMFFRPEGSLSYGEYQTVEKKISGHQVFKIELLLDRYLI</sequence>
<comment type="caution">
    <text evidence="2">The sequence shown here is derived from an EMBL/GenBank/DDBJ whole genome shotgun (WGS) entry which is preliminary data.</text>
</comment>
<protein>
    <submittedName>
        <fullName evidence="2">Uncharacterized protein</fullName>
    </submittedName>
</protein>
<evidence type="ECO:0000313" key="3">
    <source>
        <dbReference type="Proteomes" id="UP001054945"/>
    </source>
</evidence>
<evidence type="ECO:0000256" key="1">
    <source>
        <dbReference type="SAM" id="MobiDB-lite"/>
    </source>
</evidence>
<dbReference type="Proteomes" id="UP001054945">
    <property type="component" value="Unassembled WGS sequence"/>
</dbReference>
<proteinExistence type="predicted"/>
<dbReference type="AlphaFoldDB" id="A0AAV4TBE2"/>
<name>A0AAV4TBE2_CAEEX</name>
<gene>
    <name evidence="2" type="ORF">CEXT_760371</name>
</gene>
<evidence type="ECO:0000313" key="2">
    <source>
        <dbReference type="EMBL" id="GIY43435.1"/>
    </source>
</evidence>
<accession>A0AAV4TBE2</accession>
<reference evidence="2 3" key="1">
    <citation type="submission" date="2021-06" db="EMBL/GenBank/DDBJ databases">
        <title>Caerostris extrusa draft genome.</title>
        <authorList>
            <person name="Kono N."/>
            <person name="Arakawa K."/>
        </authorList>
    </citation>
    <scope>NUCLEOTIDE SEQUENCE [LARGE SCALE GENOMIC DNA]</scope>
</reference>